<protein>
    <submittedName>
        <fullName evidence="1">Uncharacterized protein</fullName>
    </submittedName>
</protein>
<dbReference type="Proteomes" id="UP000034894">
    <property type="component" value="Unassembled WGS sequence"/>
</dbReference>
<gene>
    <name evidence="1" type="ORF">UV73_C0014G0037</name>
</gene>
<organism evidence="1 2">
    <name type="scientific">Candidatus Gottesmanbacteria bacterium GW2011_GWA2_43_14</name>
    <dbReference type="NCBI Taxonomy" id="1618443"/>
    <lineage>
        <taxon>Bacteria</taxon>
        <taxon>Candidatus Gottesmaniibacteriota</taxon>
    </lineage>
</organism>
<name>A0A0G1DD34_9BACT</name>
<accession>A0A0G1DD34</accession>
<reference evidence="1 2" key="1">
    <citation type="journal article" date="2015" name="Nature">
        <title>rRNA introns, odd ribosomes, and small enigmatic genomes across a large radiation of phyla.</title>
        <authorList>
            <person name="Brown C.T."/>
            <person name="Hug L.A."/>
            <person name="Thomas B.C."/>
            <person name="Sharon I."/>
            <person name="Castelle C.J."/>
            <person name="Singh A."/>
            <person name="Wilkins M.J."/>
            <person name="Williams K.H."/>
            <person name="Banfield J.F."/>
        </authorList>
    </citation>
    <scope>NUCLEOTIDE SEQUENCE [LARGE SCALE GENOMIC DNA]</scope>
</reference>
<evidence type="ECO:0000313" key="2">
    <source>
        <dbReference type="Proteomes" id="UP000034894"/>
    </source>
</evidence>
<proteinExistence type="predicted"/>
<comment type="caution">
    <text evidence="1">The sequence shown here is derived from an EMBL/GenBank/DDBJ whole genome shotgun (WGS) entry which is preliminary data.</text>
</comment>
<dbReference type="EMBL" id="LCFP01000014">
    <property type="protein sequence ID" value="KKS95760.1"/>
    <property type="molecule type" value="Genomic_DNA"/>
</dbReference>
<dbReference type="STRING" id="1618443.UV73_C0014G0037"/>
<sequence>MARPELVKEEIPGDNLDRVKEDFMEVLSFPYFPDLLRQKLQPVVSSAYMVNDLEFLEKIEPYFWRTSSYGRKIHRRFYGRAKTFYRPETGLIFRQSSFPFSFQEDLAHGMAEALAGAFTEEKLIGSLSIKKEDDILLYPHMRADRVLEHLELSGKQYFDDNLKPNADDIDVYTRGFATIYLHEQKVMPYPVDSKQQAFEAVRRSMLSFILESVYTGFTMVNTEPERNLAVGLSILDLRRSQLTKEYFNQNTVAHFLDVFSARYRDSFDFLYNFPMKLYRHNLREFWRSLNYYERQDFLNTSHAIYDEDSFAGMDF</sequence>
<dbReference type="AlphaFoldDB" id="A0A0G1DD34"/>
<evidence type="ECO:0000313" key="1">
    <source>
        <dbReference type="EMBL" id="KKS95760.1"/>
    </source>
</evidence>